<dbReference type="RefSeq" id="WP_407339957.1">
    <property type="nucleotide sequence ID" value="NZ_CP136862.1"/>
</dbReference>
<accession>A0ABZ0HU75</accession>
<sequence>MSKRTKTIVLEESVVLFDKRLTEITIREPTCAEFISIGEPQIWARSADGGIFVVEQPAAIKAYLDHCLLIENGSAAFSLLSLRDGKSIKGALLGFFTEAEATTPSSDVGPNSSST</sequence>
<evidence type="ECO:0000313" key="2">
    <source>
        <dbReference type="Proteomes" id="UP001626536"/>
    </source>
</evidence>
<proteinExistence type="predicted"/>
<gene>
    <name evidence="1" type="ORF">RZS28_04035</name>
</gene>
<protein>
    <submittedName>
        <fullName evidence="1">Uncharacterized protein</fullName>
    </submittedName>
</protein>
<reference evidence="1 2" key="1">
    <citation type="submission" date="2023-10" db="EMBL/GenBank/DDBJ databases">
        <title>Novel methanotroph of the genus Methylocapsa from a subarctic wetland.</title>
        <authorList>
            <person name="Belova S.E."/>
            <person name="Oshkin I.Y."/>
            <person name="Miroshnikov K."/>
            <person name="Dedysh S.N."/>
        </authorList>
    </citation>
    <scope>NUCLEOTIDE SEQUENCE [LARGE SCALE GENOMIC DNA]</scope>
    <source>
        <strain evidence="1 2">RX1</strain>
    </source>
</reference>
<organism evidence="1 2">
    <name type="scientific">Methylocapsa polymorpha</name>
    <dbReference type="NCBI Taxonomy" id="3080828"/>
    <lineage>
        <taxon>Bacteria</taxon>
        <taxon>Pseudomonadati</taxon>
        <taxon>Pseudomonadota</taxon>
        <taxon>Alphaproteobacteria</taxon>
        <taxon>Hyphomicrobiales</taxon>
        <taxon>Beijerinckiaceae</taxon>
        <taxon>Methylocapsa</taxon>
    </lineage>
</organism>
<name>A0ABZ0HU75_9HYPH</name>
<evidence type="ECO:0000313" key="1">
    <source>
        <dbReference type="EMBL" id="WOJ90475.1"/>
    </source>
</evidence>
<dbReference type="EMBL" id="CP136862">
    <property type="protein sequence ID" value="WOJ90475.1"/>
    <property type="molecule type" value="Genomic_DNA"/>
</dbReference>
<keyword evidence="2" id="KW-1185">Reference proteome</keyword>
<dbReference type="Proteomes" id="UP001626536">
    <property type="component" value="Chromosome"/>
</dbReference>